<dbReference type="PANTHER" id="PTHR47234">
    <property type="match status" value="1"/>
</dbReference>
<dbReference type="PROSITE" id="PS52016">
    <property type="entry name" value="TONB_DEPENDENT_REC_3"/>
    <property type="match status" value="1"/>
</dbReference>
<evidence type="ECO:0000256" key="5">
    <source>
        <dbReference type="ARBA" id="ARBA00023077"/>
    </source>
</evidence>
<evidence type="ECO:0000256" key="3">
    <source>
        <dbReference type="ARBA" id="ARBA00022452"/>
    </source>
</evidence>
<evidence type="ECO:0000259" key="11">
    <source>
        <dbReference type="Pfam" id="PF00593"/>
    </source>
</evidence>
<evidence type="ECO:0000313" key="13">
    <source>
        <dbReference type="EMBL" id="THD11099.1"/>
    </source>
</evidence>
<dbReference type="InterPro" id="IPR037066">
    <property type="entry name" value="Plug_dom_sf"/>
</dbReference>
<evidence type="ECO:0000256" key="10">
    <source>
        <dbReference type="SAM" id="SignalP"/>
    </source>
</evidence>
<comment type="similarity">
    <text evidence="8 9">Belongs to the TonB-dependent receptor family.</text>
</comment>
<evidence type="ECO:0000259" key="12">
    <source>
        <dbReference type="Pfam" id="PF07715"/>
    </source>
</evidence>
<keyword evidence="5 9" id="KW-0798">TonB box</keyword>
<dbReference type="Pfam" id="PF07715">
    <property type="entry name" value="Plug"/>
    <property type="match status" value="1"/>
</dbReference>
<feature type="chain" id="PRO_5020840082" description="TonB-dependent receptor" evidence="10">
    <location>
        <begin position="28"/>
        <end position="941"/>
    </location>
</feature>
<evidence type="ECO:0008006" key="15">
    <source>
        <dbReference type="Google" id="ProtNLM"/>
    </source>
</evidence>
<evidence type="ECO:0000256" key="1">
    <source>
        <dbReference type="ARBA" id="ARBA00004571"/>
    </source>
</evidence>
<feature type="domain" description="TonB-dependent receptor plug" evidence="12">
    <location>
        <begin position="61"/>
        <end position="177"/>
    </location>
</feature>
<accession>A0A4S3KQ43</accession>
<dbReference type="Proteomes" id="UP000307749">
    <property type="component" value="Unassembled WGS sequence"/>
</dbReference>
<keyword evidence="10" id="KW-0732">Signal</keyword>
<dbReference type="SUPFAM" id="SSF56935">
    <property type="entry name" value="Porins"/>
    <property type="match status" value="1"/>
</dbReference>
<reference evidence="13 14" key="1">
    <citation type="submission" date="2017-02" db="EMBL/GenBank/DDBJ databases">
        <title>Whole genome sequencing of Metallibacterium scheffleri DSM 24874 (T).</title>
        <authorList>
            <person name="Kumar S."/>
            <person name="Patil P."/>
            <person name="Patil P.B."/>
        </authorList>
    </citation>
    <scope>NUCLEOTIDE SEQUENCE [LARGE SCALE GENOMIC DNA]</scope>
    <source>
        <strain evidence="13 14">DSM 24874</strain>
    </source>
</reference>
<keyword evidence="3 8" id="KW-1134">Transmembrane beta strand</keyword>
<dbReference type="PANTHER" id="PTHR47234:SF2">
    <property type="entry name" value="TONB-DEPENDENT RECEPTOR"/>
    <property type="match status" value="1"/>
</dbReference>
<dbReference type="STRING" id="993689.GCA_002077135_01197"/>
<proteinExistence type="inferred from homology"/>
<keyword evidence="14" id="KW-1185">Reference proteome</keyword>
<comment type="caution">
    <text evidence="13">The sequence shown here is derived from an EMBL/GenBank/DDBJ whole genome shotgun (WGS) entry which is preliminary data.</text>
</comment>
<keyword evidence="2 8" id="KW-0813">Transport</keyword>
<gene>
    <name evidence="13" type="ORF">B1806_05100</name>
</gene>
<evidence type="ECO:0000256" key="4">
    <source>
        <dbReference type="ARBA" id="ARBA00022692"/>
    </source>
</evidence>
<evidence type="ECO:0000256" key="7">
    <source>
        <dbReference type="ARBA" id="ARBA00023237"/>
    </source>
</evidence>
<dbReference type="Gene3D" id="2.170.130.10">
    <property type="entry name" value="TonB-dependent receptor, plug domain"/>
    <property type="match status" value="1"/>
</dbReference>
<dbReference type="InterPro" id="IPR000531">
    <property type="entry name" value="Beta-barrel_TonB"/>
</dbReference>
<feature type="domain" description="TonB-dependent receptor-like beta-barrel" evidence="11">
    <location>
        <begin position="410"/>
        <end position="902"/>
    </location>
</feature>
<dbReference type="InterPro" id="IPR036942">
    <property type="entry name" value="Beta-barrel_TonB_sf"/>
</dbReference>
<evidence type="ECO:0000256" key="6">
    <source>
        <dbReference type="ARBA" id="ARBA00023136"/>
    </source>
</evidence>
<dbReference type="EMBL" id="MWQO01000016">
    <property type="protein sequence ID" value="THD11099.1"/>
    <property type="molecule type" value="Genomic_DNA"/>
</dbReference>
<evidence type="ECO:0000313" key="14">
    <source>
        <dbReference type="Proteomes" id="UP000307749"/>
    </source>
</evidence>
<dbReference type="AlphaFoldDB" id="A0A4S3KQ43"/>
<dbReference type="RefSeq" id="WP_081126517.1">
    <property type="nucleotide sequence ID" value="NZ_LDOS01000001.1"/>
</dbReference>
<organism evidence="13 14">
    <name type="scientific">Metallibacterium scheffleri</name>
    <dbReference type="NCBI Taxonomy" id="993689"/>
    <lineage>
        <taxon>Bacteria</taxon>
        <taxon>Pseudomonadati</taxon>
        <taxon>Pseudomonadota</taxon>
        <taxon>Gammaproteobacteria</taxon>
        <taxon>Lysobacterales</taxon>
        <taxon>Rhodanobacteraceae</taxon>
        <taxon>Metallibacterium</taxon>
    </lineage>
</organism>
<keyword evidence="6 8" id="KW-0472">Membrane</keyword>
<dbReference type="InterPro" id="IPR012910">
    <property type="entry name" value="Plug_dom"/>
</dbReference>
<evidence type="ECO:0000256" key="8">
    <source>
        <dbReference type="PROSITE-ProRule" id="PRU01360"/>
    </source>
</evidence>
<comment type="subcellular location">
    <subcellularLocation>
        <location evidence="1 8">Cell outer membrane</location>
        <topology evidence="1 8">Multi-pass membrane protein</topology>
    </subcellularLocation>
</comment>
<feature type="signal peptide" evidence="10">
    <location>
        <begin position="1"/>
        <end position="27"/>
    </location>
</feature>
<keyword evidence="7 8" id="KW-0998">Cell outer membrane</keyword>
<sequence length="941" mass="100339">MKPQLTHNKLSLFIGLALALSSGAALAQTTSNTTSPAPPKKVERLKTIMVTGSLIPQIDVETPAPVQIITAQQIRRSGFTSVSQVVRSISADNSGTIPNAFTLGFAAGASGVALRGLKADSTLVLIDGQRTAPYALDDDGRRSFTDLNSIPLNAVERIEVLKDSASSIYGSSAIGGVVNIIMYHTYHGVEASGEMGTSQQGGGTMTRANFMAGAGSLERNGHNEYIDIEYQKINPVFLSQRGFPFNTNNLSSLGGNNGIGGQAPGSGSIYGAVAPATLGVPGDLLTGQLIPGGLYQPLRPCGPGSTATTTAGTGSYCTQNFQGQYNEAAPKITRYAVDGRVTFKINDNTTGYINASLVQVQTVDQSAPAQIQNTSPVTTTSIALPPVLTNGQLNPNDPFAAQGQYALINYAFGDLPGFGSFNYVNHNMRLVGDLHGYYGAWRWNTAAVLNHTSLTENFYGFLNIAQLESDVQTGAYNFVNPASNSPATLAALSPTLASTATTDLAEFSISASRHLWRMPGGRSSIGLGASVRHDAQYEPALNPGNQALGLGNTIAIGSHNVGAVDGEFQMPLLHSLTANVSARFDDYSDYGSNFSPAAGFKWQPFKQIAFRGTFSKGFRAPSFAESVTNNANVGYITVPPLPASMIAAHHGDIYVQPYSLAIESIANPNIKPTTSTSWTLGTILQPLPNLSATIDYYQIKERNVIAGPNAGIPINAYFSGQPVPPGYSIVYDNPDPLYPNAPLRPIAVAGQYYNAYAVLTKGVDVNLHAHFNLPYGLRWISDFNATDILTWKENRGQGYLQFVGTQGPYNLSSGAGTPKWRASWSNTLTNGRWSATASIYYVSHLYMTTPDTNGGNYACDSTTLTGANLPASCTVPSFTYINLNGSYHLTHNIDLFGGIENVMNRGPGFDPLDYAALNYNPTYQQEGIIGRYFQMGVHIRI</sequence>
<protein>
    <recommendedName>
        <fullName evidence="15">TonB-dependent receptor</fullName>
    </recommendedName>
</protein>
<evidence type="ECO:0000256" key="2">
    <source>
        <dbReference type="ARBA" id="ARBA00022448"/>
    </source>
</evidence>
<dbReference type="OrthoDB" id="6276154at2"/>
<dbReference type="GO" id="GO:0009279">
    <property type="term" value="C:cell outer membrane"/>
    <property type="evidence" value="ECO:0007669"/>
    <property type="project" value="UniProtKB-SubCell"/>
</dbReference>
<keyword evidence="4 8" id="KW-0812">Transmembrane</keyword>
<name>A0A4S3KQ43_9GAMM</name>
<evidence type="ECO:0000256" key="9">
    <source>
        <dbReference type="RuleBase" id="RU003357"/>
    </source>
</evidence>
<dbReference type="Gene3D" id="2.40.170.20">
    <property type="entry name" value="TonB-dependent receptor, beta-barrel domain"/>
    <property type="match status" value="1"/>
</dbReference>
<dbReference type="Pfam" id="PF00593">
    <property type="entry name" value="TonB_dep_Rec_b-barrel"/>
    <property type="match status" value="1"/>
</dbReference>
<dbReference type="InterPro" id="IPR039426">
    <property type="entry name" value="TonB-dep_rcpt-like"/>
</dbReference>